<dbReference type="EnsemblMetazoa" id="Aqu2.1.01033_001">
    <property type="protein sequence ID" value="Aqu2.1.01033_001"/>
    <property type="gene ID" value="Aqu2.1.01033"/>
</dbReference>
<evidence type="ECO:0000313" key="2">
    <source>
        <dbReference type="EnsemblMetazoa" id="Aqu2.1.01033_001"/>
    </source>
</evidence>
<sequence>MLFFDLIVQSSQMCPLFTAMIVLILCHIPIDPKETLQQCSAKLSKAMSANVSDVANALFSDDLITQGTKDYVVTADGVSASTKANRLMTDVMGQLEAFDDERQYLVKVCHVLTQQGAAVKQIGNIMLKELGEDTATVHPPPPQSGASVASEAATPNTPPSNDESTSPATKQSTPPQRSVSETGSTGSPQEARSPSMLFTH</sequence>
<evidence type="ECO:0000256" key="1">
    <source>
        <dbReference type="SAM" id="MobiDB-lite"/>
    </source>
</evidence>
<evidence type="ECO:0008006" key="3">
    <source>
        <dbReference type="Google" id="ProtNLM"/>
    </source>
</evidence>
<accession>A0A1X7SG72</accession>
<feature type="compositionally biased region" description="Polar residues" evidence="1">
    <location>
        <begin position="153"/>
        <end position="200"/>
    </location>
</feature>
<organism evidence="2">
    <name type="scientific">Amphimedon queenslandica</name>
    <name type="common">Sponge</name>
    <dbReference type="NCBI Taxonomy" id="400682"/>
    <lineage>
        <taxon>Eukaryota</taxon>
        <taxon>Metazoa</taxon>
        <taxon>Porifera</taxon>
        <taxon>Demospongiae</taxon>
        <taxon>Heteroscleromorpha</taxon>
        <taxon>Haplosclerida</taxon>
        <taxon>Niphatidae</taxon>
        <taxon>Amphimedon</taxon>
    </lineage>
</organism>
<feature type="region of interest" description="Disordered" evidence="1">
    <location>
        <begin position="133"/>
        <end position="200"/>
    </location>
</feature>
<protein>
    <recommendedName>
        <fullName evidence="3">CARD domain-containing protein</fullName>
    </recommendedName>
</protein>
<dbReference type="AlphaFoldDB" id="A0A1X7SG72"/>
<dbReference type="InParanoid" id="A0A1X7SG72"/>
<proteinExistence type="predicted"/>
<name>A0A1X7SG72_AMPQE</name>
<reference evidence="2" key="1">
    <citation type="submission" date="2017-05" db="UniProtKB">
        <authorList>
            <consortium name="EnsemblMetazoa"/>
        </authorList>
    </citation>
    <scope>IDENTIFICATION</scope>
</reference>